<dbReference type="Pfam" id="PF24365">
    <property type="entry name" value="DUF7521"/>
    <property type="match status" value="1"/>
</dbReference>
<feature type="transmembrane region" description="Helical" evidence="1">
    <location>
        <begin position="20"/>
        <end position="38"/>
    </location>
</feature>
<dbReference type="InterPro" id="IPR055943">
    <property type="entry name" value="DUF7521"/>
</dbReference>
<reference evidence="2 3" key="1">
    <citation type="submission" date="2017-09" db="EMBL/GenBank/DDBJ databases">
        <authorList>
            <person name="Ehlers B."/>
            <person name="Leendertz F.H."/>
        </authorList>
    </citation>
    <scope>NUCLEOTIDE SEQUENCE [LARGE SCALE GENOMIC DNA]</scope>
    <source>
        <strain evidence="2 3">DSM 27208</strain>
    </source>
</reference>
<evidence type="ECO:0000313" key="3">
    <source>
        <dbReference type="Proteomes" id="UP000219453"/>
    </source>
</evidence>
<feature type="transmembrane region" description="Helical" evidence="1">
    <location>
        <begin position="50"/>
        <end position="68"/>
    </location>
</feature>
<keyword evidence="1" id="KW-0472">Membrane</keyword>
<gene>
    <name evidence="2" type="ORF">SAMN06269185_2917</name>
</gene>
<keyword evidence="1" id="KW-1133">Transmembrane helix</keyword>
<sequence>MTQLRTAVGAIAFDGAGSVFVMGLVAAALGAFVAAQAYRGYARNGSRPMLFLAIGVAFVTPIPFALSYGVDLLTTASDGVIVLVITACNLLGLASIAHSLGGADG</sequence>
<dbReference type="AlphaFoldDB" id="A0A285P5Z5"/>
<dbReference type="OrthoDB" id="221164at2157"/>
<protein>
    <submittedName>
        <fullName evidence="2">Uncharacterized protein</fullName>
    </submittedName>
</protein>
<proteinExistence type="predicted"/>
<dbReference type="Proteomes" id="UP000219453">
    <property type="component" value="Unassembled WGS sequence"/>
</dbReference>
<keyword evidence="1" id="KW-0812">Transmembrane</keyword>
<name>A0A285P5Z5_NATPI</name>
<accession>A0A285P5Z5</accession>
<evidence type="ECO:0000313" key="2">
    <source>
        <dbReference type="EMBL" id="SNZ17189.1"/>
    </source>
</evidence>
<keyword evidence="3" id="KW-1185">Reference proteome</keyword>
<evidence type="ECO:0000256" key="1">
    <source>
        <dbReference type="SAM" id="Phobius"/>
    </source>
</evidence>
<organism evidence="2 3">
    <name type="scientific">Natronoarchaeum philippinense</name>
    <dbReference type="NCBI Taxonomy" id="558529"/>
    <lineage>
        <taxon>Archaea</taxon>
        <taxon>Methanobacteriati</taxon>
        <taxon>Methanobacteriota</taxon>
        <taxon>Stenosarchaea group</taxon>
        <taxon>Halobacteria</taxon>
        <taxon>Halobacteriales</taxon>
        <taxon>Natronoarchaeaceae</taxon>
    </lineage>
</organism>
<dbReference type="RefSeq" id="WP_097009816.1">
    <property type="nucleotide sequence ID" value="NZ_OBEJ01000005.1"/>
</dbReference>
<dbReference type="EMBL" id="OBEJ01000005">
    <property type="protein sequence ID" value="SNZ17189.1"/>
    <property type="molecule type" value="Genomic_DNA"/>
</dbReference>
<feature type="transmembrane region" description="Helical" evidence="1">
    <location>
        <begin position="80"/>
        <end position="100"/>
    </location>
</feature>